<evidence type="ECO:0000259" key="8">
    <source>
        <dbReference type="Pfam" id="PF00155"/>
    </source>
</evidence>
<dbReference type="GO" id="GO:0030170">
    <property type="term" value="F:pyridoxal phosphate binding"/>
    <property type="evidence" value="ECO:0007669"/>
    <property type="project" value="InterPro"/>
</dbReference>
<evidence type="ECO:0000313" key="10">
    <source>
        <dbReference type="Proteomes" id="UP000273145"/>
    </source>
</evidence>
<dbReference type="GO" id="GO:0000105">
    <property type="term" value="P:L-histidine biosynthetic process"/>
    <property type="evidence" value="ECO:0007669"/>
    <property type="project" value="UniProtKB-UniRule"/>
</dbReference>
<protein>
    <recommendedName>
        <fullName evidence="7">Histidinol-phosphate aminotransferase</fullName>
        <ecNumber evidence="7">2.6.1.9</ecNumber>
    </recommendedName>
    <alternativeName>
        <fullName evidence="7">Imidazole acetol-phosphate transaminase</fullName>
    </alternativeName>
</protein>
<accession>A0A3Q8SC44</accession>
<evidence type="ECO:0000313" key="9">
    <source>
        <dbReference type="EMBL" id="AZK47184.1"/>
    </source>
</evidence>
<comment type="subunit">
    <text evidence="2 7">Homodimer.</text>
</comment>
<dbReference type="InterPro" id="IPR015421">
    <property type="entry name" value="PyrdxlP-dep_Trfase_major"/>
</dbReference>
<dbReference type="PANTHER" id="PTHR43643">
    <property type="entry name" value="HISTIDINOL-PHOSPHATE AMINOTRANSFERASE 2"/>
    <property type="match status" value="1"/>
</dbReference>
<comment type="catalytic activity">
    <reaction evidence="7">
        <text>L-histidinol phosphate + 2-oxoglutarate = 3-(imidazol-4-yl)-2-oxopropyl phosphate + L-glutamate</text>
        <dbReference type="Rhea" id="RHEA:23744"/>
        <dbReference type="ChEBI" id="CHEBI:16810"/>
        <dbReference type="ChEBI" id="CHEBI:29985"/>
        <dbReference type="ChEBI" id="CHEBI:57766"/>
        <dbReference type="ChEBI" id="CHEBI:57980"/>
        <dbReference type="EC" id="2.6.1.9"/>
    </reaction>
</comment>
<dbReference type="OrthoDB" id="9813612at2"/>
<comment type="pathway">
    <text evidence="7">Amino-acid biosynthesis; L-histidine biosynthesis; L-histidine from 5-phospho-alpha-D-ribose 1-diphosphate: step 7/9.</text>
</comment>
<keyword evidence="4 7" id="KW-0808">Transferase</keyword>
<dbReference type="UniPathway" id="UPA00031">
    <property type="reaction ID" value="UER00012"/>
</dbReference>
<keyword evidence="7" id="KW-0028">Amino-acid biosynthesis</keyword>
<dbReference type="CDD" id="cd00609">
    <property type="entry name" value="AAT_like"/>
    <property type="match status" value="1"/>
</dbReference>
<gene>
    <name evidence="7" type="primary">hisC</name>
    <name evidence="9" type="ORF">EIM92_14300</name>
</gene>
<dbReference type="SUPFAM" id="SSF53383">
    <property type="entry name" value="PLP-dependent transferases"/>
    <property type="match status" value="1"/>
</dbReference>
<evidence type="ECO:0000256" key="7">
    <source>
        <dbReference type="HAMAP-Rule" id="MF_01023"/>
    </source>
</evidence>
<dbReference type="AlphaFoldDB" id="A0A3Q8SC44"/>
<comment type="cofactor">
    <cofactor evidence="1 7">
        <name>pyridoxal 5'-phosphate</name>
        <dbReference type="ChEBI" id="CHEBI:597326"/>
    </cofactor>
</comment>
<dbReference type="InterPro" id="IPR015422">
    <property type="entry name" value="PyrdxlP-dep_Trfase_small"/>
</dbReference>
<reference evidence="9 10" key="1">
    <citation type="submission" date="2018-11" db="EMBL/GenBank/DDBJ databases">
        <title>Genome sequencing of Paenibacillus lentus DSM25539(T).</title>
        <authorList>
            <person name="Kook J.-K."/>
            <person name="Park S.-N."/>
            <person name="Lim Y.K."/>
        </authorList>
    </citation>
    <scope>NUCLEOTIDE SEQUENCE [LARGE SCALE GENOMIC DNA]</scope>
    <source>
        <strain evidence="9 10">DSM 25539</strain>
    </source>
</reference>
<keyword evidence="10" id="KW-1185">Reference proteome</keyword>
<dbReference type="RefSeq" id="WP_125083221.1">
    <property type="nucleotide sequence ID" value="NZ_CP034248.1"/>
</dbReference>
<proteinExistence type="inferred from homology"/>
<feature type="domain" description="Aminotransferase class I/classII large" evidence="8">
    <location>
        <begin position="30"/>
        <end position="353"/>
    </location>
</feature>
<name>A0A3Q8SC44_9BACL</name>
<keyword evidence="6 7" id="KW-0368">Histidine biosynthesis</keyword>
<dbReference type="EC" id="2.6.1.9" evidence="7"/>
<dbReference type="KEGG" id="plen:EIM92_14300"/>
<dbReference type="GO" id="GO:0004400">
    <property type="term" value="F:histidinol-phosphate transaminase activity"/>
    <property type="evidence" value="ECO:0007669"/>
    <property type="project" value="UniProtKB-UniRule"/>
</dbReference>
<dbReference type="Proteomes" id="UP000273145">
    <property type="component" value="Chromosome"/>
</dbReference>
<evidence type="ECO:0000256" key="4">
    <source>
        <dbReference type="ARBA" id="ARBA00022679"/>
    </source>
</evidence>
<evidence type="ECO:0000256" key="5">
    <source>
        <dbReference type="ARBA" id="ARBA00022898"/>
    </source>
</evidence>
<sequence>MLPKSRIVNLPVYQPGKPAEEVRKELGLEEVIKLASNENPYGCSPRARAAIEAEFANITQYPDGSSAELTEVLAEHLGVKREQIIFGCGSDEVIALICRAFLLPGDETVMADQTFSVYDTNSQIEGATIIEVPLQGGTHDLEGMLAKVGEKTKIVWICNPNNPTGTIVSDNALRSFLDRVPDHVLVVIDEAYAEYVIDETYTNGISLLSKYPNVIVLRTFSKIYGLASLRIGYGVGQPEVIQLINRVREPFNTSRFGQAAAKASIADQKFVKECREKNAEGIQYLSAEFDRLGLDYFPAHGNFMMVKVNQPGGEVFQAIMKLGIIVRSGFGKYPDYIRVTVGTKEQNVKFIAALEQVLNKDQVQV</sequence>
<evidence type="ECO:0000256" key="6">
    <source>
        <dbReference type="ARBA" id="ARBA00023102"/>
    </source>
</evidence>
<dbReference type="InterPro" id="IPR005861">
    <property type="entry name" value="HisP_aminotrans"/>
</dbReference>
<keyword evidence="5 7" id="KW-0663">Pyridoxal phosphate</keyword>
<dbReference type="HAMAP" id="MF_01023">
    <property type="entry name" value="HisC_aminotrans_2"/>
    <property type="match status" value="1"/>
</dbReference>
<dbReference type="InterPro" id="IPR004839">
    <property type="entry name" value="Aminotransferase_I/II_large"/>
</dbReference>
<dbReference type="Gene3D" id="3.90.1150.10">
    <property type="entry name" value="Aspartate Aminotransferase, domain 1"/>
    <property type="match status" value="1"/>
</dbReference>
<dbReference type="EMBL" id="CP034248">
    <property type="protein sequence ID" value="AZK47184.1"/>
    <property type="molecule type" value="Genomic_DNA"/>
</dbReference>
<dbReference type="InterPro" id="IPR050106">
    <property type="entry name" value="HistidinolP_aminotransfase"/>
</dbReference>
<dbReference type="Pfam" id="PF00155">
    <property type="entry name" value="Aminotran_1_2"/>
    <property type="match status" value="1"/>
</dbReference>
<dbReference type="PANTHER" id="PTHR43643:SF3">
    <property type="entry name" value="HISTIDINOL-PHOSPHATE AMINOTRANSFERASE"/>
    <property type="match status" value="1"/>
</dbReference>
<evidence type="ECO:0000256" key="3">
    <source>
        <dbReference type="ARBA" id="ARBA00022576"/>
    </source>
</evidence>
<organism evidence="9 10">
    <name type="scientific">Paenibacillus lentus</name>
    <dbReference type="NCBI Taxonomy" id="1338368"/>
    <lineage>
        <taxon>Bacteria</taxon>
        <taxon>Bacillati</taxon>
        <taxon>Bacillota</taxon>
        <taxon>Bacilli</taxon>
        <taxon>Bacillales</taxon>
        <taxon>Paenibacillaceae</taxon>
        <taxon>Paenibacillus</taxon>
    </lineage>
</organism>
<keyword evidence="3 7" id="KW-0032">Aminotransferase</keyword>
<comment type="similarity">
    <text evidence="7">Belongs to the class-II pyridoxal-phosphate-dependent aminotransferase family. Histidinol-phosphate aminotransferase subfamily.</text>
</comment>
<evidence type="ECO:0000256" key="2">
    <source>
        <dbReference type="ARBA" id="ARBA00011738"/>
    </source>
</evidence>
<dbReference type="Gene3D" id="3.40.640.10">
    <property type="entry name" value="Type I PLP-dependent aspartate aminotransferase-like (Major domain)"/>
    <property type="match status" value="1"/>
</dbReference>
<dbReference type="InterPro" id="IPR015424">
    <property type="entry name" value="PyrdxlP-dep_Trfase"/>
</dbReference>
<feature type="modified residue" description="N6-(pyridoxal phosphate)lysine" evidence="7">
    <location>
        <position position="222"/>
    </location>
</feature>
<dbReference type="NCBIfam" id="TIGR01141">
    <property type="entry name" value="hisC"/>
    <property type="match status" value="1"/>
</dbReference>
<evidence type="ECO:0000256" key="1">
    <source>
        <dbReference type="ARBA" id="ARBA00001933"/>
    </source>
</evidence>